<dbReference type="AlphaFoldDB" id="A0A930HLX5"/>
<evidence type="ECO:0008006" key="5">
    <source>
        <dbReference type="Google" id="ProtNLM"/>
    </source>
</evidence>
<evidence type="ECO:0000256" key="1">
    <source>
        <dbReference type="SAM" id="MobiDB-lite"/>
    </source>
</evidence>
<evidence type="ECO:0000313" key="4">
    <source>
        <dbReference type="Proteomes" id="UP000771736"/>
    </source>
</evidence>
<feature type="region of interest" description="Disordered" evidence="1">
    <location>
        <begin position="256"/>
        <end position="284"/>
    </location>
</feature>
<reference evidence="3" key="1">
    <citation type="submission" date="2020-04" db="EMBL/GenBank/DDBJ databases">
        <title>Deep metagenomics examines the oral microbiome during advanced dental caries in children, revealing novel taxa and co-occurrences with host molecules.</title>
        <authorList>
            <person name="Baker J.L."/>
            <person name="Morton J.T."/>
            <person name="Dinis M."/>
            <person name="Alvarez R."/>
            <person name="Tran N.C."/>
            <person name="Knight R."/>
            <person name="Edlund A."/>
        </authorList>
    </citation>
    <scope>NUCLEOTIDE SEQUENCE</scope>
    <source>
        <strain evidence="3">JCVI_44_bin.5</strain>
    </source>
</reference>
<keyword evidence="2" id="KW-0732">Signal</keyword>
<dbReference type="SUPFAM" id="SSF48452">
    <property type="entry name" value="TPR-like"/>
    <property type="match status" value="1"/>
</dbReference>
<dbReference type="InterPro" id="IPR011990">
    <property type="entry name" value="TPR-like_helical_dom_sf"/>
</dbReference>
<feature type="chain" id="PRO_5037289973" description="Tetratricopeptide repeat protein" evidence="2">
    <location>
        <begin position="39"/>
        <end position="301"/>
    </location>
</feature>
<dbReference type="Pfam" id="PF13174">
    <property type="entry name" value="TPR_6"/>
    <property type="match status" value="1"/>
</dbReference>
<feature type="signal peptide" evidence="2">
    <location>
        <begin position="1"/>
        <end position="38"/>
    </location>
</feature>
<organism evidence="3 4">
    <name type="scientific">Prevotella aurantiaca</name>
    <dbReference type="NCBI Taxonomy" id="596085"/>
    <lineage>
        <taxon>Bacteria</taxon>
        <taxon>Pseudomonadati</taxon>
        <taxon>Bacteroidota</taxon>
        <taxon>Bacteroidia</taxon>
        <taxon>Bacteroidales</taxon>
        <taxon>Prevotellaceae</taxon>
        <taxon>Prevotella</taxon>
    </lineage>
</organism>
<dbReference type="Gene3D" id="1.25.40.10">
    <property type="entry name" value="Tetratricopeptide repeat domain"/>
    <property type="match status" value="2"/>
</dbReference>
<comment type="caution">
    <text evidence="3">The sequence shown here is derived from an EMBL/GenBank/DDBJ whole genome shotgun (WGS) entry which is preliminary data.</text>
</comment>
<protein>
    <recommendedName>
        <fullName evidence="5">Tetratricopeptide repeat protein</fullName>
    </recommendedName>
</protein>
<evidence type="ECO:0000313" key="3">
    <source>
        <dbReference type="EMBL" id="MBF1384227.1"/>
    </source>
</evidence>
<sequence>MFGFNNIYENCFLLKYRQHLCCLLCVMCLSILSISAQNSDPDPVQLDKAVAYFNSGKYHEALLIFQQLDKRYKLNDRFRAYIGLCYFHEWEYKDATKYLDEVTPRLNMLAPNERSVYYFANAESHFHLQEYNLAIPFYEQALVVCYDNEKGEIYYRLGLCYMFASEWEKARDAYVLSEQFFRRHRTATDVEARLVQVINMRKGCQAKIDEKLAADSIARAKVIEDSLRAIAASIPLDSIITEKPIVSQPVKPIVTTPKVDEKKKTPVLPIDDKPAKQKKKQDDVAPINLEDLYKNKVKVEE</sequence>
<gene>
    <name evidence="3" type="ORF">HXN26_05150</name>
</gene>
<dbReference type="SMART" id="SM00028">
    <property type="entry name" value="TPR"/>
    <property type="match status" value="2"/>
</dbReference>
<evidence type="ECO:0000256" key="2">
    <source>
        <dbReference type="SAM" id="SignalP"/>
    </source>
</evidence>
<dbReference type="Proteomes" id="UP000771736">
    <property type="component" value="Unassembled WGS sequence"/>
</dbReference>
<dbReference type="EMBL" id="JABZSJ010000021">
    <property type="protein sequence ID" value="MBF1384227.1"/>
    <property type="molecule type" value="Genomic_DNA"/>
</dbReference>
<name>A0A930HLX5_9BACT</name>
<feature type="compositionally biased region" description="Basic and acidic residues" evidence="1">
    <location>
        <begin position="258"/>
        <end position="283"/>
    </location>
</feature>
<accession>A0A930HLX5</accession>
<proteinExistence type="predicted"/>
<dbReference type="InterPro" id="IPR019734">
    <property type="entry name" value="TPR_rpt"/>
</dbReference>